<dbReference type="WBParaSite" id="nRc.2.0.1.t15710-RA">
    <property type="protein sequence ID" value="nRc.2.0.1.t15710-RA"/>
    <property type="gene ID" value="nRc.2.0.1.g15710"/>
</dbReference>
<evidence type="ECO:0000313" key="2">
    <source>
        <dbReference type="Proteomes" id="UP000887565"/>
    </source>
</evidence>
<reference evidence="3" key="1">
    <citation type="submission" date="2022-11" db="UniProtKB">
        <authorList>
            <consortium name="WormBaseParasite"/>
        </authorList>
    </citation>
    <scope>IDENTIFICATION</scope>
</reference>
<keyword evidence="2" id="KW-1185">Reference proteome</keyword>
<organism evidence="2 3">
    <name type="scientific">Romanomermis culicivorax</name>
    <name type="common">Nematode worm</name>
    <dbReference type="NCBI Taxonomy" id="13658"/>
    <lineage>
        <taxon>Eukaryota</taxon>
        <taxon>Metazoa</taxon>
        <taxon>Ecdysozoa</taxon>
        <taxon>Nematoda</taxon>
        <taxon>Enoplea</taxon>
        <taxon>Dorylaimia</taxon>
        <taxon>Mermithida</taxon>
        <taxon>Mermithoidea</taxon>
        <taxon>Mermithidae</taxon>
        <taxon>Romanomermis</taxon>
    </lineage>
</organism>
<name>A0A915IPB3_ROMCU</name>
<dbReference type="AlphaFoldDB" id="A0A915IPB3"/>
<sequence length="116" mass="12751">MIKLLCVIIVAIIFTSKISSFPPPKFAKRASIISGTPFANKRCSGGGSGMMMMGGGGGFGKRHAPKIDRDKRCAMMHGYQKRIRAVTPKDVTFSFTVEICVQQRKMKSVHLSMMSH</sequence>
<evidence type="ECO:0000313" key="3">
    <source>
        <dbReference type="WBParaSite" id="nRc.2.0.1.t15710-RA"/>
    </source>
</evidence>
<evidence type="ECO:0000256" key="1">
    <source>
        <dbReference type="SAM" id="SignalP"/>
    </source>
</evidence>
<protein>
    <submittedName>
        <fullName evidence="3">Secreted protein</fullName>
    </submittedName>
</protein>
<proteinExistence type="predicted"/>
<keyword evidence="1" id="KW-0732">Signal</keyword>
<feature type="chain" id="PRO_5037248934" evidence="1">
    <location>
        <begin position="21"/>
        <end position="116"/>
    </location>
</feature>
<dbReference type="Proteomes" id="UP000887565">
    <property type="component" value="Unplaced"/>
</dbReference>
<feature type="signal peptide" evidence="1">
    <location>
        <begin position="1"/>
        <end position="20"/>
    </location>
</feature>
<accession>A0A915IPB3</accession>